<keyword evidence="5" id="KW-0449">Lipoprotein</keyword>
<dbReference type="Pfam" id="PF10647">
    <property type="entry name" value="Gmad1"/>
    <property type="match status" value="1"/>
</dbReference>
<evidence type="ECO:0000256" key="7">
    <source>
        <dbReference type="SAM" id="MobiDB-lite"/>
    </source>
</evidence>
<comment type="caution">
    <text evidence="9">The sequence shown here is derived from an EMBL/GenBank/DDBJ whole genome shotgun (WGS) entry which is preliminary data.</text>
</comment>
<dbReference type="Pfam" id="PF10646">
    <property type="entry name" value="Germane"/>
    <property type="match status" value="1"/>
</dbReference>
<dbReference type="GO" id="GO:0005886">
    <property type="term" value="C:plasma membrane"/>
    <property type="evidence" value="ECO:0007669"/>
    <property type="project" value="UniProtKB-SubCell"/>
</dbReference>
<dbReference type="HAMAP" id="MF_01373">
    <property type="entry name" value="LpqB_lipoprot"/>
    <property type="match status" value="1"/>
</dbReference>
<dbReference type="SUPFAM" id="SSF82171">
    <property type="entry name" value="DPP6 N-terminal domain-like"/>
    <property type="match status" value="1"/>
</dbReference>
<keyword evidence="10" id="KW-1185">Reference proteome</keyword>
<protein>
    <recommendedName>
        <fullName evidence="6">Lipoprotein LpqB</fullName>
    </recommendedName>
</protein>
<evidence type="ECO:0000256" key="4">
    <source>
        <dbReference type="ARBA" id="ARBA00023139"/>
    </source>
</evidence>
<dbReference type="AlphaFoldDB" id="A0A101RQ98"/>
<dbReference type="RefSeq" id="WP_062245625.1">
    <property type="nucleotide sequence ID" value="NZ_JBPJFL010000002.1"/>
</dbReference>
<keyword evidence="2" id="KW-0732">Signal</keyword>
<feature type="domain" description="GerMN" evidence="8">
    <location>
        <begin position="233"/>
        <end position="327"/>
    </location>
</feature>
<keyword evidence="1" id="KW-1003">Cell membrane</keyword>
<accession>A0A101RQ98</accession>
<keyword evidence="4" id="KW-0564">Palmitate</keyword>
<evidence type="ECO:0000259" key="8">
    <source>
        <dbReference type="SMART" id="SM00909"/>
    </source>
</evidence>
<dbReference type="EMBL" id="LMWV01000033">
    <property type="protein sequence ID" value="KUN59825.1"/>
    <property type="molecule type" value="Genomic_DNA"/>
</dbReference>
<evidence type="ECO:0000256" key="6">
    <source>
        <dbReference type="HAMAP-Rule" id="MF_01373"/>
    </source>
</evidence>
<dbReference type="SMART" id="SM00909">
    <property type="entry name" value="Germane"/>
    <property type="match status" value="1"/>
</dbReference>
<reference evidence="9 10" key="1">
    <citation type="submission" date="2015-10" db="EMBL/GenBank/DDBJ databases">
        <title>Draft genome sequence of Streptomyces griseorubiginosus DSM 40469, type strain for the species Streptomyces griseorubiginosus.</title>
        <authorList>
            <person name="Ruckert C."/>
            <person name="Winkler A."/>
            <person name="Kalinowski J."/>
            <person name="Kampfer P."/>
            <person name="Glaeser S."/>
        </authorList>
    </citation>
    <scope>NUCLEOTIDE SEQUENCE [LARGE SCALE GENOMIC DNA]</scope>
    <source>
        <strain evidence="9 10">DSM 40469</strain>
    </source>
</reference>
<name>A0A101RQ98_9ACTN</name>
<organism evidence="9 10">
    <name type="scientific">Streptomyces griseorubiginosus</name>
    <dbReference type="NCBI Taxonomy" id="67304"/>
    <lineage>
        <taxon>Bacteria</taxon>
        <taxon>Bacillati</taxon>
        <taxon>Actinomycetota</taxon>
        <taxon>Actinomycetes</taxon>
        <taxon>Kitasatosporales</taxon>
        <taxon>Streptomycetaceae</taxon>
        <taxon>Streptomyces</taxon>
    </lineage>
</organism>
<dbReference type="InterPro" id="IPR019606">
    <property type="entry name" value="GerMN"/>
</dbReference>
<evidence type="ECO:0000256" key="2">
    <source>
        <dbReference type="ARBA" id="ARBA00022729"/>
    </source>
</evidence>
<dbReference type="Proteomes" id="UP000054375">
    <property type="component" value="Unassembled WGS sequence"/>
</dbReference>
<proteinExistence type="inferred from homology"/>
<gene>
    <name evidence="6" type="primary">lpqB</name>
    <name evidence="9" type="ORF">AQJ54_38170</name>
</gene>
<evidence type="ECO:0000313" key="10">
    <source>
        <dbReference type="Proteomes" id="UP000054375"/>
    </source>
</evidence>
<evidence type="ECO:0000256" key="1">
    <source>
        <dbReference type="ARBA" id="ARBA00022475"/>
    </source>
</evidence>
<dbReference type="InterPro" id="IPR018910">
    <property type="entry name" value="LpqB_C"/>
</dbReference>
<dbReference type="InterPro" id="IPR023959">
    <property type="entry name" value="LpqB"/>
</dbReference>
<sequence length="624" mass="66336">MDADREGSGGRGIGQRGSGRRTPGRAVAYAACGVVLLAGCASMPDSGDLRGVDSTPRQDTPVRVFAMPPQEDAEPTDIVQGFLEALTSDDPNYETARKYLTPAAQKKWEPGLSTTVLDDGPGADIVRPADREQADGTWFTLIGTKVAVVDAQQSYAPTSGQYRETVHLVQDKKTKQWRIDTPPQGVVMGKSDFQRNYVAVNKYYFASEAKALAVPQTVAVADPVYVRERVDPVTQVVRSLLNGPTRWLDPVVRTSFPTGTALQKGTSSLTPDDRGALTVPLNDKAGHVSSDRCRAMAAQLLFTLQNLAPAVDTVELQADRRPLCSADGDDANGVAQRGSVEKPASLYFVNGEHRLVRMPAVPDSGDAKAEPVPVPGALGDGDKDLRSVAVSRDEHMAAGVSLDGRSLYVGSLVSGGSLGDPVLVSTGKAAEDRLTTPSWDIEGDLWVADRNPADPRLLLFKEGAGKPLKVETPGLDGRIKDLRVAADGVRIALVVQKGGKQSLYVGRIEREGKIGDARSVSVRELRSTTPDLEEVTTMSWAGDSRLVVVGREQGGVQQTRYVQVDGSTPEGPPPAALTGVKEVAASEDDDVPLAAYSEDGIVRLPSGAQWQKVDADGTAPVYPG</sequence>
<comment type="similarity">
    <text evidence="6">Belongs to the LpqB lipoprotein family.</text>
</comment>
<evidence type="ECO:0000313" key="9">
    <source>
        <dbReference type="EMBL" id="KUN59825.1"/>
    </source>
</evidence>
<keyword evidence="3" id="KW-0472">Membrane</keyword>
<evidence type="ECO:0000256" key="5">
    <source>
        <dbReference type="ARBA" id="ARBA00023288"/>
    </source>
</evidence>
<dbReference type="InterPro" id="IPR059026">
    <property type="entry name" value="LpqB_N"/>
</dbReference>
<evidence type="ECO:0000256" key="3">
    <source>
        <dbReference type="ARBA" id="ARBA00023136"/>
    </source>
</evidence>
<feature type="region of interest" description="Disordered" evidence="7">
    <location>
        <begin position="1"/>
        <end position="22"/>
    </location>
</feature>
<dbReference type="Pfam" id="PF25976">
    <property type="entry name" value="LpqB_N"/>
    <property type="match status" value="1"/>
</dbReference>
<comment type="subcellular location">
    <subcellularLocation>
        <location evidence="6">Cell membrane</location>
        <topology evidence="6">Lipid-anchor</topology>
    </subcellularLocation>
</comment>